<dbReference type="RefSeq" id="XP_024721721.1">
    <property type="nucleotide sequence ID" value="XM_024866603.1"/>
</dbReference>
<evidence type="ECO:0000313" key="4">
    <source>
        <dbReference type="Proteomes" id="UP000241818"/>
    </source>
</evidence>
<sequence length="269" mass="29958">MPATGARGAIQLSMAARPGLRTHSIPRLFRTPRTIIQRTFRTRSPISRKPFTSFTFSSHARPSLLQRLRSSFRSFHSSRARLNGKPTPNPNGAAEPEPQTLGARMKKLSREYGWSALGVYLALSALDFPFCYLLVRYLGTDKIGEWEHQIVSNVKEFIPESVKNTWHNWSVSLKKAKSQVTGAEETDEHADHSSQDVHEAGKKSKASLATQLALAYALHKSFIFVRVPLTAALTPKVVKVLRGWGWDIGKRTSKEAKAIKRAANSPKSA</sequence>
<dbReference type="PANTHER" id="PTHR21377:SF0">
    <property type="entry name" value="PROTEIN FAM210B, MITOCHONDRIAL"/>
    <property type="match status" value="1"/>
</dbReference>
<protein>
    <recommendedName>
        <fullName evidence="2">DUF1279 domain-containing protein</fullName>
    </recommendedName>
</protein>
<gene>
    <name evidence="3" type="ORF">M430DRAFT_34719</name>
</gene>
<name>A0A2T3B499_AMORE</name>
<dbReference type="InParanoid" id="A0A2T3B499"/>
<organism evidence="3 4">
    <name type="scientific">Amorphotheca resinae ATCC 22711</name>
    <dbReference type="NCBI Taxonomy" id="857342"/>
    <lineage>
        <taxon>Eukaryota</taxon>
        <taxon>Fungi</taxon>
        <taxon>Dikarya</taxon>
        <taxon>Ascomycota</taxon>
        <taxon>Pezizomycotina</taxon>
        <taxon>Leotiomycetes</taxon>
        <taxon>Helotiales</taxon>
        <taxon>Amorphothecaceae</taxon>
        <taxon>Amorphotheca</taxon>
    </lineage>
</organism>
<feature type="compositionally biased region" description="Basic and acidic residues" evidence="1">
    <location>
        <begin position="189"/>
        <end position="200"/>
    </location>
</feature>
<dbReference type="InterPro" id="IPR009688">
    <property type="entry name" value="FAM210A/B-like_dom"/>
</dbReference>
<accession>A0A2T3B499</accession>
<feature type="region of interest" description="Disordered" evidence="1">
    <location>
        <begin position="79"/>
        <end position="98"/>
    </location>
</feature>
<dbReference type="Pfam" id="PF06916">
    <property type="entry name" value="FAM210A-B_dom"/>
    <property type="match status" value="1"/>
</dbReference>
<dbReference type="OrthoDB" id="426386at2759"/>
<dbReference type="STRING" id="857342.A0A2T3B499"/>
<evidence type="ECO:0000313" key="3">
    <source>
        <dbReference type="EMBL" id="PSS20451.1"/>
    </source>
</evidence>
<dbReference type="PANTHER" id="PTHR21377">
    <property type="entry name" value="PROTEIN FAM210B, MITOCHONDRIAL"/>
    <property type="match status" value="1"/>
</dbReference>
<dbReference type="FunCoup" id="A0A2T3B499">
    <property type="interactions" value="16"/>
</dbReference>
<dbReference type="AlphaFoldDB" id="A0A2T3B499"/>
<reference evidence="3 4" key="1">
    <citation type="journal article" date="2018" name="New Phytol.">
        <title>Comparative genomics and transcriptomics depict ericoid mycorrhizal fungi as versatile saprotrophs and plant mutualists.</title>
        <authorList>
            <person name="Martino E."/>
            <person name="Morin E."/>
            <person name="Grelet G.A."/>
            <person name="Kuo A."/>
            <person name="Kohler A."/>
            <person name="Daghino S."/>
            <person name="Barry K.W."/>
            <person name="Cichocki N."/>
            <person name="Clum A."/>
            <person name="Dockter R.B."/>
            <person name="Hainaut M."/>
            <person name="Kuo R.C."/>
            <person name="LaButti K."/>
            <person name="Lindahl B.D."/>
            <person name="Lindquist E.A."/>
            <person name="Lipzen A."/>
            <person name="Khouja H.R."/>
            <person name="Magnuson J."/>
            <person name="Murat C."/>
            <person name="Ohm R.A."/>
            <person name="Singer S.W."/>
            <person name="Spatafora J.W."/>
            <person name="Wang M."/>
            <person name="Veneault-Fourrey C."/>
            <person name="Henrissat B."/>
            <person name="Grigoriev I.V."/>
            <person name="Martin F.M."/>
            <person name="Perotto S."/>
        </authorList>
    </citation>
    <scope>NUCLEOTIDE SEQUENCE [LARGE SCALE GENOMIC DNA]</scope>
    <source>
        <strain evidence="3 4">ATCC 22711</strain>
    </source>
</reference>
<evidence type="ECO:0000256" key="1">
    <source>
        <dbReference type="SAM" id="MobiDB-lite"/>
    </source>
</evidence>
<dbReference type="GeneID" id="36574684"/>
<feature type="region of interest" description="Disordered" evidence="1">
    <location>
        <begin position="180"/>
        <end position="200"/>
    </location>
</feature>
<dbReference type="GO" id="GO:0005739">
    <property type="term" value="C:mitochondrion"/>
    <property type="evidence" value="ECO:0007669"/>
    <property type="project" value="TreeGrafter"/>
</dbReference>
<proteinExistence type="predicted"/>
<keyword evidence="4" id="KW-1185">Reference proteome</keyword>
<dbReference type="Proteomes" id="UP000241818">
    <property type="component" value="Unassembled WGS sequence"/>
</dbReference>
<evidence type="ECO:0000259" key="2">
    <source>
        <dbReference type="Pfam" id="PF06916"/>
    </source>
</evidence>
<dbReference type="EMBL" id="KZ679010">
    <property type="protein sequence ID" value="PSS20451.1"/>
    <property type="molecule type" value="Genomic_DNA"/>
</dbReference>
<feature type="domain" description="DUF1279" evidence="2">
    <location>
        <begin position="104"/>
        <end position="235"/>
    </location>
</feature>
<dbReference type="InterPro" id="IPR045866">
    <property type="entry name" value="FAM210A/B-like"/>
</dbReference>